<name>A0A7J5B970_9MICO</name>
<dbReference type="Proteomes" id="UP000490386">
    <property type="component" value="Unassembled WGS sequence"/>
</dbReference>
<feature type="transmembrane region" description="Helical" evidence="1">
    <location>
        <begin position="20"/>
        <end position="41"/>
    </location>
</feature>
<keyword evidence="1" id="KW-0472">Membrane</keyword>
<keyword evidence="3" id="KW-1185">Reference proteome</keyword>
<dbReference type="AlphaFoldDB" id="A0A7J5B970"/>
<feature type="transmembrane region" description="Helical" evidence="1">
    <location>
        <begin position="82"/>
        <end position="104"/>
    </location>
</feature>
<reference evidence="2 3" key="1">
    <citation type="submission" date="2019-09" db="EMBL/GenBank/DDBJ databases">
        <title>Phylogeny of genus Pseudoclavibacter and closely related genus.</title>
        <authorList>
            <person name="Li Y."/>
        </authorList>
    </citation>
    <scope>NUCLEOTIDE SEQUENCE [LARGE SCALE GENOMIC DNA]</scope>
    <source>
        <strain evidence="2 3">THG-MD12</strain>
    </source>
</reference>
<dbReference type="RefSeq" id="WP_151423021.1">
    <property type="nucleotide sequence ID" value="NZ_WBJX01000001.1"/>
</dbReference>
<evidence type="ECO:0000313" key="3">
    <source>
        <dbReference type="Proteomes" id="UP000490386"/>
    </source>
</evidence>
<comment type="caution">
    <text evidence="2">The sequence shown here is derived from an EMBL/GenBank/DDBJ whole genome shotgun (WGS) entry which is preliminary data.</text>
</comment>
<feature type="transmembrane region" description="Helical" evidence="1">
    <location>
        <begin position="110"/>
        <end position="128"/>
    </location>
</feature>
<gene>
    <name evidence="2" type="ORF">F8O03_06105</name>
</gene>
<protein>
    <submittedName>
        <fullName evidence="2">Uncharacterized protein</fullName>
    </submittedName>
</protein>
<keyword evidence="1" id="KW-1133">Transmembrane helix</keyword>
<evidence type="ECO:0000313" key="2">
    <source>
        <dbReference type="EMBL" id="KAB1639880.1"/>
    </source>
</evidence>
<accession>A0A7J5B970</accession>
<evidence type="ECO:0000256" key="1">
    <source>
        <dbReference type="SAM" id="Phobius"/>
    </source>
</evidence>
<organism evidence="2 3">
    <name type="scientific">Pseudoclavibacter terrae</name>
    <dbReference type="NCBI Taxonomy" id="1530195"/>
    <lineage>
        <taxon>Bacteria</taxon>
        <taxon>Bacillati</taxon>
        <taxon>Actinomycetota</taxon>
        <taxon>Actinomycetes</taxon>
        <taxon>Micrococcales</taxon>
        <taxon>Microbacteriaceae</taxon>
        <taxon>Pseudoclavibacter</taxon>
    </lineage>
</organism>
<dbReference type="EMBL" id="WBJX01000001">
    <property type="protein sequence ID" value="KAB1639880.1"/>
    <property type="molecule type" value="Genomic_DNA"/>
</dbReference>
<sequence length="151" mass="16372">MTRRHVLRVWDALTDPDATWQPVLFAYVATVVMGVVTYAFPPTTIEGAIGSTLATIWAACMIGGGLIGLGTMFTPYMWLEKIALSIAAVGGLLVYAFVVGSLHASAPPGASRLTQLSVIFIALSAYWFRWVAIRKHTYAPRGHRRKAPSGH</sequence>
<feature type="transmembrane region" description="Helical" evidence="1">
    <location>
        <begin position="47"/>
        <end position="70"/>
    </location>
</feature>
<proteinExistence type="predicted"/>
<keyword evidence="1" id="KW-0812">Transmembrane</keyword>